<accession>A0A0L9VA74</accession>
<proteinExistence type="predicted"/>
<evidence type="ECO:0000313" key="2">
    <source>
        <dbReference type="Proteomes" id="UP000053144"/>
    </source>
</evidence>
<name>A0A0L9VA74_PHAAN</name>
<organism evidence="1 2">
    <name type="scientific">Phaseolus angularis</name>
    <name type="common">Azuki bean</name>
    <name type="synonym">Vigna angularis</name>
    <dbReference type="NCBI Taxonomy" id="3914"/>
    <lineage>
        <taxon>Eukaryota</taxon>
        <taxon>Viridiplantae</taxon>
        <taxon>Streptophyta</taxon>
        <taxon>Embryophyta</taxon>
        <taxon>Tracheophyta</taxon>
        <taxon>Spermatophyta</taxon>
        <taxon>Magnoliopsida</taxon>
        <taxon>eudicotyledons</taxon>
        <taxon>Gunneridae</taxon>
        <taxon>Pentapetalae</taxon>
        <taxon>rosids</taxon>
        <taxon>fabids</taxon>
        <taxon>Fabales</taxon>
        <taxon>Fabaceae</taxon>
        <taxon>Papilionoideae</taxon>
        <taxon>50 kb inversion clade</taxon>
        <taxon>NPAAA clade</taxon>
        <taxon>indigoferoid/millettioid clade</taxon>
        <taxon>Phaseoleae</taxon>
        <taxon>Vigna</taxon>
    </lineage>
</organism>
<dbReference type="Gramene" id="KOM51950">
    <property type="protein sequence ID" value="KOM51950"/>
    <property type="gene ID" value="LR48_Vigan09g060900"/>
</dbReference>
<dbReference type="EMBL" id="CM003379">
    <property type="protein sequence ID" value="KOM51950.1"/>
    <property type="molecule type" value="Genomic_DNA"/>
</dbReference>
<gene>
    <name evidence="1" type="ORF">LR48_Vigan09g060900</name>
</gene>
<sequence length="127" mass="14906">MCCANEESSLMRERFNANEGDGNERKVWRGFVREKGRRGLWSADEQIEITVMMCDEREARWKGSESERENLILINFKSSNTREELGIYSNPCSLRAKLGKVKIQKEDYVKEDSIKESFYISMFCMLN</sequence>
<evidence type="ECO:0000313" key="1">
    <source>
        <dbReference type="EMBL" id="KOM51950.1"/>
    </source>
</evidence>
<dbReference type="AlphaFoldDB" id="A0A0L9VA74"/>
<dbReference type="Proteomes" id="UP000053144">
    <property type="component" value="Chromosome 9"/>
</dbReference>
<reference evidence="2" key="1">
    <citation type="journal article" date="2015" name="Proc. Natl. Acad. Sci. U.S.A.">
        <title>Genome sequencing of adzuki bean (Vigna angularis) provides insight into high starch and low fat accumulation and domestication.</title>
        <authorList>
            <person name="Yang K."/>
            <person name="Tian Z."/>
            <person name="Chen C."/>
            <person name="Luo L."/>
            <person name="Zhao B."/>
            <person name="Wang Z."/>
            <person name="Yu L."/>
            <person name="Li Y."/>
            <person name="Sun Y."/>
            <person name="Li W."/>
            <person name="Chen Y."/>
            <person name="Li Y."/>
            <person name="Zhang Y."/>
            <person name="Ai D."/>
            <person name="Zhao J."/>
            <person name="Shang C."/>
            <person name="Ma Y."/>
            <person name="Wu B."/>
            <person name="Wang M."/>
            <person name="Gao L."/>
            <person name="Sun D."/>
            <person name="Zhang P."/>
            <person name="Guo F."/>
            <person name="Wang W."/>
            <person name="Li Y."/>
            <person name="Wang J."/>
            <person name="Varshney R.K."/>
            <person name="Wang J."/>
            <person name="Ling H.Q."/>
            <person name="Wan P."/>
        </authorList>
    </citation>
    <scope>NUCLEOTIDE SEQUENCE</scope>
    <source>
        <strain evidence="2">cv. Jingnong 6</strain>
    </source>
</reference>
<protein>
    <submittedName>
        <fullName evidence="1">Uncharacterized protein</fullName>
    </submittedName>
</protein>